<dbReference type="PANTHER" id="PTHR24006">
    <property type="entry name" value="UBIQUITIN CARBOXYL-TERMINAL HYDROLASE"/>
    <property type="match status" value="1"/>
</dbReference>
<keyword evidence="2" id="KW-0812">Transmembrane</keyword>
<feature type="compositionally biased region" description="Acidic residues" evidence="1">
    <location>
        <begin position="32"/>
        <end position="44"/>
    </location>
</feature>
<dbReference type="PANTHER" id="PTHR24006:SF796">
    <property type="entry name" value="UBL CARBOXYL-TERMINAL HYDROLASE 18-RELATED"/>
    <property type="match status" value="1"/>
</dbReference>
<dbReference type="CDD" id="cd02257">
    <property type="entry name" value="Peptidase_C19"/>
    <property type="match status" value="1"/>
</dbReference>
<sequence length="378" mass="43728">MCRTVHLMGQGFARQKKTKTPKLDEYQTVAAETDEEEEEEEESREEVREKYNKKLKAICGMADSRNGAVGLYNIGLSCCLNSLLQVFFMNRYFTMILRRIKVPFEVAEQKASVPYQMLLLLEEMQRGKQKSVHPLDLAKCLSKHNVRLFVLYDAAQLLLILWNLIKDQITKPDLVSVLALQTKASRYEDSLRSFFAPEQLMEENAFRCERCDRKTPWLRGMKVTYLPQTLILHLKRFCCSERCRTQKINTFLSFPQSLDFSQILAPEQYCLDSQDKDDGLYDLFAVVAHSGSANFGHYCAYVWSLIEHKWYCFNDSSVCQVSKPDLQGEKPILDFPDICKKQDLRSKQNLHHTGHLSVDMGPLAPKPTIYPLLEILEI</sequence>
<evidence type="ECO:0000256" key="1">
    <source>
        <dbReference type="SAM" id="MobiDB-lite"/>
    </source>
</evidence>
<evidence type="ECO:0000313" key="5">
    <source>
        <dbReference type="Proteomes" id="UP000826234"/>
    </source>
</evidence>
<accession>A0ABQ7SIE3</accession>
<feature type="region of interest" description="Disordered" evidence="1">
    <location>
        <begin position="15"/>
        <end position="46"/>
    </location>
</feature>
<dbReference type="PROSITE" id="PS50235">
    <property type="entry name" value="USP_3"/>
    <property type="match status" value="1"/>
</dbReference>
<feature type="domain" description="USP" evidence="3">
    <location>
        <begin position="69"/>
        <end position="339"/>
    </location>
</feature>
<dbReference type="PROSITE" id="PS00973">
    <property type="entry name" value="USP_2"/>
    <property type="match status" value="1"/>
</dbReference>
<dbReference type="InterPro" id="IPR028889">
    <property type="entry name" value="USP"/>
</dbReference>
<keyword evidence="2" id="KW-0472">Membrane</keyword>
<reference evidence="4 5" key="1">
    <citation type="journal article" date="2022" name="Gigascience">
        <title>A chromosome-level genome assembly and annotation of the desert horned lizard, Phrynosoma platyrhinos, provides insight into chromosomal rearrangements among reptiles.</title>
        <authorList>
            <person name="Koochekian N."/>
            <person name="Ascanio A."/>
            <person name="Farleigh K."/>
            <person name="Card D.C."/>
            <person name="Schield D.R."/>
            <person name="Castoe T.A."/>
            <person name="Jezkova T."/>
        </authorList>
    </citation>
    <scope>NUCLEOTIDE SEQUENCE [LARGE SCALE GENOMIC DNA]</scope>
    <source>
        <strain evidence="4">NK-2021</strain>
    </source>
</reference>
<dbReference type="InterPro" id="IPR018200">
    <property type="entry name" value="USP_CS"/>
</dbReference>
<comment type="caution">
    <text evidence="4">The sequence shown here is derived from an EMBL/GenBank/DDBJ whole genome shotgun (WGS) entry which is preliminary data.</text>
</comment>
<dbReference type="InterPro" id="IPR001394">
    <property type="entry name" value="Peptidase_C19_UCH"/>
</dbReference>
<dbReference type="EMBL" id="JAIPUX010005290">
    <property type="protein sequence ID" value="KAH0617091.1"/>
    <property type="molecule type" value="Genomic_DNA"/>
</dbReference>
<keyword evidence="2" id="KW-1133">Transmembrane helix</keyword>
<evidence type="ECO:0000259" key="3">
    <source>
        <dbReference type="PROSITE" id="PS50235"/>
    </source>
</evidence>
<keyword evidence="5" id="KW-1185">Reference proteome</keyword>
<gene>
    <name evidence="4" type="ORF">JD844_028734</name>
</gene>
<dbReference type="Proteomes" id="UP000826234">
    <property type="component" value="Unassembled WGS sequence"/>
</dbReference>
<dbReference type="SUPFAM" id="SSF54001">
    <property type="entry name" value="Cysteine proteinases"/>
    <property type="match status" value="1"/>
</dbReference>
<proteinExistence type="predicted"/>
<evidence type="ECO:0000256" key="2">
    <source>
        <dbReference type="SAM" id="Phobius"/>
    </source>
</evidence>
<dbReference type="InterPro" id="IPR050164">
    <property type="entry name" value="Peptidase_C19"/>
</dbReference>
<dbReference type="Gene3D" id="3.90.70.10">
    <property type="entry name" value="Cysteine proteinases"/>
    <property type="match status" value="1"/>
</dbReference>
<evidence type="ECO:0000313" key="4">
    <source>
        <dbReference type="EMBL" id="KAH0617091.1"/>
    </source>
</evidence>
<dbReference type="InterPro" id="IPR038765">
    <property type="entry name" value="Papain-like_cys_pep_sf"/>
</dbReference>
<protein>
    <recommendedName>
        <fullName evidence="3">USP domain-containing protein</fullName>
    </recommendedName>
</protein>
<name>A0ABQ7SIE3_PHRPL</name>
<dbReference type="Pfam" id="PF00443">
    <property type="entry name" value="UCH"/>
    <property type="match status" value="1"/>
</dbReference>
<organism evidence="4 5">
    <name type="scientific">Phrynosoma platyrhinos</name>
    <name type="common">Desert horned lizard</name>
    <dbReference type="NCBI Taxonomy" id="52577"/>
    <lineage>
        <taxon>Eukaryota</taxon>
        <taxon>Metazoa</taxon>
        <taxon>Chordata</taxon>
        <taxon>Craniata</taxon>
        <taxon>Vertebrata</taxon>
        <taxon>Euteleostomi</taxon>
        <taxon>Lepidosauria</taxon>
        <taxon>Squamata</taxon>
        <taxon>Bifurcata</taxon>
        <taxon>Unidentata</taxon>
        <taxon>Episquamata</taxon>
        <taxon>Toxicofera</taxon>
        <taxon>Iguania</taxon>
        <taxon>Phrynosomatidae</taxon>
        <taxon>Phrynosomatinae</taxon>
        <taxon>Phrynosoma</taxon>
    </lineage>
</organism>
<feature type="transmembrane region" description="Helical" evidence="2">
    <location>
        <begin position="70"/>
        <end position="89"/>
    </location>
</feature>